<reference evidence="1" key="1">
    <citation type="submission" date="2022-05" db="EMBL/GenBank/DDBJ databases">
        <authorList>
            <person name="Tuo L."/>
        </authorList>
    </citation>
    <scope>NUCLEOTIDE SEQUENCE</scope>
    <source>
        <strain evidence="1">BSK12Z-4</strain>
    </source>
</reference>
<gene>
    <name evidence="1" type="ORF">M8330_03795</name>
</gene>
<dbReference type="SUPFAM" id="SSF53474">
    <property type="entry name" value="alpha/beta-Hydrolases"/>
    <property type="match status" value="1"/>
</dbReference>
<dbReference type="PANTHER" id="PTHR15394:SF3">
    <property type="entry name" value="SERINE HYDROLASE RBBP9"/>
    <property type="match status" value="1"/>
</dbReference>
<dbReference type="PANTHER" id="PTHR15394">
    <property type="entry name" value="SERINE HYDROLASE RBBP9"/>
    <property type="match status" value="1"/>
</dbReference>
<protein>
    <submittedName>
        <fullName evidence="1">Alpha/beta hydrolase</fullName>
    </submittedName>
</protein>
<organism evidence="1 2">
    <name type="scientific">Nocardioides bruguierae</name>
    <dbReference type="NCBI Taxonomy" id="2945102"/>
    <lineage>
        <taxon>Bacteria</taxon>
        <taxon>Bacillati</taxon>
        <taxon>Actinomycetota</taxon>
        <taxon>Actinomycetes</taxon>
        <taxon>Propionibacteriales</taxon>
        <taxon>Nocardioidaceae</taxon>
        <taxon>Nocardioides</taxon>
    </lineage>
</organism>
<dbReference type="AlphaFoldDB" id="A0A9X2IEJ5"/>
<keyword evidence="1" id="KW-0378">Hydrolase</keyword>
<dbReference type="InterPro" id="IPR029058">
    <property type="entry name" value="AB_hydrolase_fold"/>
</dbReference>
<comment type="caution">
    <text evidence="1">The sequence shown here is derived from an EMBL/GenBank/DDBJ whole genome shotgun (WGS) entry which is preliminary data.</text>
</comment>
<dbReference type="GO" id="GO:0016787">
    <property type="term" value="F:hydrolase activity"/>
    <property type="evidence" value="ECO:0007669"/>
    <property type="project" value="UniProtKB-KW"/>
</dbReference>
<dbReference type="InterPro" id="IPR010662">
    <property type="entry name" value="RBBP9/YdeN"/>
</dbReference>
<sequence>MTPRSPIERVVVLHGYGATPDDHWFRSLARSLAPVEVQVPALPSPDAPDVEAWVAAAGAALGSPDEHTAVVGHSLGCVTALHALDRVPGEWRLGGLVLVAGFTAPLPLLPELDAFTAGAPDVARTAARTVRRHVLLAPDDPLVPAALSRDLATGLEAHVHEVPGAGHFLASDGVTDLPEATALLLG</sequence>
<dbReference type="EMBL" id="JAMOIL010000003">
    <property type="protein sequence ID" value="MCM0619419.1"/>
    <property type="molecule type" value="Genomic_DNA"/>
</dbReference>
<dbReference type="Gene3D" id="3.40.50.1820">
    <property type="entry name" value="alpha/beta hydrolase"/>
    <property type="match status" value="1"/>
</dbReference>
<dbReference type="Proteomes" id="UP001139485">
    <property type="component" value="Unassembled WGS sequence"/>
</dbReference>
<evidence type="ECO:0000313" key="2">
    <source>
        <dbReference type="Proteomes" id="UP001139485"/>
    </source>
</evidence>
<dbReference type="Pfam" id="PF06821">
    <property type="entry name" value="Ser_hydrolase"/>
    <property type="match status" value="1"/>
</dbReference>
<name>A0A9X2IEJ5_9ACTN</name>
<evidence type="ECO:0000313" key="1">
    <source>
        <dbReference type="EMBL" id="MCM0619419.1"/>
    </source>
</evidence>
<keyword evidence="2" id="KW-1185">Reference proteome</keyword>
<proteinExistence type="predicted"/>
<accession>A0A9X2IEJ5</accession>
<dbReference type="RefSeq" id="WP_250826253.1">
    <property type="nucleotide sequence ID" value="NZ_JAMOIL010000003.1"/>
</dbReference>